<dbReference type="Proteomes" id="UP000623129">
    <property type="component" value="Unassembled WGS sequence"/>
</dbReference>
<sequence length="116" mass="12881">MSSRRGSRGFSLRQPAIVDIGCNCRRPRILFSLFSSHPKPKSTTSYSPSSSTTLTTTTSTTAATTTTTDTWDPPSFTTNFLNEGRPNHSSTKTDQTSYSPSSSTTHNYYGRNHYHY</sequence>
<gene>
    <name evidence="2" type="ORF">FCM35_KLT05718</name>
</gene>
<reference evidence="2" key="1">
    <citation type="submission" date="2020-01" db="EMBL/GenBank/DDBJ databases">
        <title>Genome sequence of Kobresia littledalei, the first chromosome-level genome in the family Cyperaceae.</title>
        <authorList>
            <person name="Qu G."/>
        </authorList>
    </citation>
    <scope>NUCLEOTIDE SEQUENCE</scope>
    <source>
        <strain evidence="2">C.B.Clarke</strain>
        <tissue evidence="2">Leaf</tissue>
    </source>
</reference>
<proteinExistence type="predicted"/>
<name>A0A833QL75_9POAL</name>
<dbReference type="AlphaFoldDB" id="A0A833QL75"/>
<comment type="caution">
    <text evidence="2">The sequence shown here is derived from an EMBL/GenBank/DDBJ whole genome shotgun (WGS) entry which is preliminary data.</text>
</comment>
<accession>A0A833QL75</accession>
<feature type="compositionally biased region" description="Low complexity" evidence="1">
    <location>
        <begin position="35"/>
        <end position="78"/>
    </location>
</feature>
<evidence type="ECO:0000313" key="3">
    <source>
        <dbReference type="Proteomes" id="UP000623129"/>
    </source>
</evidence>
<feature type="region of interest" description="Disordered" evidence="1">
    <location>
        <begin position="35"/>
        <end position="116"/>
    </location>
</feature>
<evidence type="ECO:0000256" key="1">
    <source>
        <dbReference type="SAM" id="MobiDB-lite"/>
    </source>
</evidence>
<evidence type="ECO:0000313" key="2">
    <source>
        <dbReference type="EMBL" id="KAF3328640.1"/>
    </source>
</evidence>
<feature type="compositionally biased region" description="Polar residues" evidence="1">
    <location>
        <begin position="87"/>
        <end position="107"/>
    </location>
</feature>
<organism evidence="2 3">
    <name type="scientific">Carex littledalei</name>
    <dbReference type="NCBI Taxonomy" id="544730"/>
    <lineage>
        <taxon>Eukaryota</taxon>
        <taxon>Viridiplantae</taxon>
        <taxon>Streptophyta</taxon>
        <taxon>Embryophyta</taxon>
        <taxon>Tracheophyta</taxon>
        <taxon>Spermatophyta</taxon>
        <taxon>Magnoliopsida</taxon>
        <taxon>Liliopsida</taxon>
        <taxon>Poales</taxon>
        <taxon>Cyperaceae</taxon>
        <taxon>Cyperoideae</taxon>
        <taxon>Cariceae</taxon>
        <taxon>Carex</taxon>
        <taxon>Carex subgen. Euthyceras</taxon>
    </lineage>
</organism>
<keyword evidence="3" id="KW-1185">Reference proteome</keyword>
<dbReference type="EMBL" id="SWLB01000015">
    <property type="protein sequence ID" value="KAF3328640.1"/>
    <property type="molecule type" value="Genomic_DNA"/>
</dbReference>
<protein>
    <submittedName>
        <fullName evidence="2">Uncharacterized protein</fullName>
    </submittedName>
</protein>